<dbReference type="RefSeq" id="WP_177307805.1">
    <property type="nucleotide sequence ID" value="NZ_FPBO01000066.1"/>
</dbReference>
<sequence>MNAPDRIDKIIEIPIAGTPYRVVDEDGWRQLMVMGNDASMHCEMLIRAPDVMASRYARLMMNALPFPPRLDDILLIGLGGGQQTKFLYRYLPGTRLVTVEIDAAVVDISRTYFMVPPDDERLTVVVDDGGRHVAAHPLCCDVLLCDGYDHTFNVPDSLAGEEFYRACERALRPGGVMALNLDRRSDAWRAAHLRLLRRIFDSHLELPVNENQSILLLFKRDREQDYPALLRRAKRLDELLDLDLASFIGSLEHRR</sequence>
<gene>
    <name evidence="6" type="ORF">SAMN05216552_10662</name>
</gene>
<evidence type="ECO:0000313" key="6">
    <source>
        <dbReference type="EMBL" id="SFV17506.1"/>
    </source>
</evidence>
<keyword evidence="2 4" id="KW-0808">Transferase</keyword>
<dbReference type="Gene3D" id="3.40.50.150">
    <property type="entry name" value="Vaccinia Virus protein VP39"/>
    <property type="match status" value="1"/>
</dbReference>
<evidence type="ECO:0000256" key="1">
    <source>
        <dbReference type="ARBA" id="ARBA00007867"/>
    </source>
</evidence>
<feature type="domain" description="PABS" evidence="5">
    <location>
        <begin position="68"/>
        <end position="234"/>
    </location>
</feature>
<dbReference type="GO" id="GO:0016740">
    <property type="term" value="F:transferase activity"/>
    <property type="evidence" value="ECO:0007669"/>
    <property type="project" value="UniProtKB-UniRule"/>
</dbReference>
<comment type="similarity">
    <text evidence="1">Belongs to the spermidine/spermine synthase family.</text>
</comment>
<evidence type="ECO:0000313" key="7">
    <source>
        <dbReference type="Proteomes" id="UP000199391"/>
    </source>
</evidence>
<dbReference type="Proteomes" id="UP000199391">
    <property type="component" value="Unassembled WGS sequence"/>
</dbReference>
<proteinExistence type="inferred from homology"/>
<evidence type="ECO:0000256" key="3">
    <source>
        <dbReference type="ARBA" id="ARBA00023115"/>
    </source>
</evidence>
<dbReference type="InterPro" id="IPR030374">
    <property type="entry name" value="PABS"/>
</dbReference>
<evidence type="ECO:0000259" key="5">
    <source>
        <dbReference type="PROSITE" id="PS51006"/>
    </source>
</evidence>
<dbReference type="PANTHER" id="PTHR43317:SF11">
    <property type="entry name" value="POLYAMINE AMINOPROPYLTRANSFERASE 2"/>
    <property type="match status" value="1"/>
</dbReference>
<keyword evidence="7" id="KW-1185">Reference proteome</keyword>
<name>A0A1I7M6F2_9BURK</name>
<organism evidence="6 7">
    <name type="scientific">Pseudoduganella namucuonensis</name>
    <dbReference type="NCBI Taxonomy" id="1035707"/>
    <lineage>
        <taxon>Bacteria</taxon>
        <taxon>Pseudomonadati</taxon>
        <taxon>Pseudomonadota</taxon>
        <taxon>Betaproteobacteria</taxon>
        <taxon>Burkholderiales</taxon>
        <taxon>Oxalobacteraceae</taxon>
        <taxon>Telluria group</taxon>
        <taxon>Pseudoduganella</taxon>
    </lineage>
</organism>
<dbReference type="Pfam" id="PF01564">
    <property type="entry name" value="Spermine_synth"/>
    <property type="match status" value="1"/>
</dbReference>
<keyword evidence="3 4" id="KW-0620">Polyamine biosynthesis</keyword>
<evidence type="ECO:0000256" key="4">
    <source>
        <dbReference type="PROSITE-ProRule" id="PRU00354"/>
    </source>
</evidence>
<protein>
    <submittedName>
        <fullName evidence="6">Spermidine synthase</fullName>
    </submittedName>
</protein>
<dbReference type="EMBL" id="FPBO01000066">
    <property type="protein sequence ID" value="SFV17506.1"/>
    <property type="molecule type" value="Genomic_DNA"/>
</dbReference>
<dbReference type="STRING" id="1035707.SAMN05216552_10662"/>
<feature type="active site" description="Proton acceptor" evidence="4">
    <location>
        <position position="146"/>
    </location>
</feature>
<dbReference type="PANTHER" id="PTHR43317">
    <property type="entry name" value="THERMOSPERMINE SYNTHASE ACAULIS5"/>
    <property type="match status" value="1"/>
</dbReference>
<dbReference type="GO" id="GO:0006596">
    <property type="term" value="P:polyamine biosynthetic process"/>
    <property type="evidence" value="ECO:0007669"/>
    <property type="project" value="UniProtKB-UniRule"/>
</dbReference>
<dbReference type="PROSITE" id="PS51006">
    <property type="entry name" value="PABS_2"/>
    <property type="match status" value="1"/>
</dbReference>
<accession>A0A1I7M6F2</accession>
<reference evidence="7" key="1">
    <citation type="submission" date="2016-10" db="EMBL/GenBank/DDBJ databases">
        <authorList>
            <person name="Varghese N."/>
            <person name="Submissions S."/>
        </authorList>
    </citation>
    <scope>NUCLEOTIDE SEQUENCE [LARGE SCALE GENOMIC DNA]</scope>
    <source>
        <strain evidence="7">CGMCC 1.11014</strain>
    </source>
</reference>
<dbReference type="SUPFAM" id="SSF53335">
    <property type="entry name" value="S-adenosyl-L-methionine-dependent methyltransferases"/>
    <property type="match status" value="1"/>
</dbReference>
<dbReference type="AlphaFoldDB" id="A0A1I7M6F2"/>
<dbReference type="CDD" id="cd02440">
    <property type="entry name" value="AdoMet_MTases"/>
    <property type="match status" value="1"/>
</dbReference>
<dbReference type="InterPro" id="IPR029063">
    <property type="entry name" value="SAM-dependent_MTases_sf"/>
</dbReference>
<evidence type="ECO:0000256" key="2">
    <source>
        <dbReference type="ARBA" id="ARBA00022679"/>
    </source>
</evidence>